<evidence type="ECO:0000256" key="1">
    <source>
        <dbReference type="SAM" id="SignalP"/>
    </source>
</evidence>
<gene>
    <name evidence="2" type="ORF">L596_030715</name>
</gene>
<dbReference type="AlphaFoldDB" id="A0A4U5LNJ6"/>
<evidence type="ECO:0000313" key="2">
    <source>
        <dbReference type="EMBL" id="TKR57452.1"/>
    </source>
</evidence>
<sequence>MGVFGVVFLAVLVQFSVALPMFQAKLDSAVDGNPCVKQCMAKIVDSKLELNIAKTVDYGFYLQHLDQICEIVSESKACIDQCGINPNPFAMKHMTVMCTPEAMRTAMVFLPCMKEKGTEVMNECKKTCGPIDEINTELGELTKTLKDSQGSDKVALKQALLMTNQGCSITKCIARCSREGFNSKCEEVGGVDAGEFVKAFIESALQATRADLEEMNLVQVMAANTPPECAYNYIPDVMFNVTDDKKLVKELEQHLPELPPQIRIQQNHQAATQLLALQSEVLNRELTLLAKKDKLLDKEELKLDLEIAAIKKNSVAFA</sequence>
<dbReference type="EMBL" id="AZBU02000015">
    <property type="protein sequence ID" value="TKR57452.1"/>
    <property type="molecule type" value="Genomic_DNA"/>
</dbReference>
<evidence type="ECO:0000313" key="3">
    <source>
        <dbReference type="Proteomes" id="UP000298663"/>
    </source>
</evidence>
<evidence type="ECO:0008006" key="4">
    <source>
        <dbReference type="Google" id="ProtNLM"/>
    </source>
</evidence>
<dbReference type="Proteomes" id="UP000298663">
    <property type="component" value="Unassembled WGS sequence"/>
</dbReference>
<reference evidence="2 3" key="1">
    <citation type="journal article" date="2015" name="Genome Biol.">
        <title>Comparative genomics of Steinernema reveals deeply conserved gene regulatory networks.</title>
        <authorList>
            <person name="Dillman A.R."/>
            <person name="Macchietto M."/>
            <person name="Porter C.F."/>
            <person name="Rogers A."/>
            <person name="Williams B."/>
            <person name="Antoshechkin I."/>
            <person name="Lee M.M."/>
            <person name="Goodwin Z."/>
            <person name="Lu X."/>
            <person name="Lewis E.E."/>
            <person name="Goodrich-Blair H."/>
            <person name="Stock S.P."/>
            <person name="Adams B.J."/>
            <person name="Sternberg P.W."/>
            <person name="Mortazavi A."/>
        </authorList>
    </citation>
    <scope>NUCLEOTIDE SEQUENCE [LARGE SCALE GENOMIC DNA]</scope>
    <source>
        <strain evidence="2 3">ALL</strain>
    </source>
</reference>
<keyword evidence="3" id="KW-1185">Reference proteome</keyword>
<feature type="signal peptide" evidence="1">
    <location>
        <begin position="1"/>
        <end position="18"/>
    </location>
</feature>
<keyword evidence="1" id="KW-0732">Signal</keyword>
<reference evidence="2 3" key="2">
    <citation type="journal article" date="2019" name="G3 (Bethesda)">
        <title>Hybrid Assembly of the Genome of the Entomopathogenic Nematode Steinernema carpocapsae Identifies the X-Chromosome.</title>
        <authorList>
            <person name="Serra L."/>
            <person name="Macchietto M."/>
            <person name="Macias-Munoz A."/>
            <person name="McGill C.J."/>
            <person name="Rodriguez I.M."/>
            <person name="Rodriguez B."/>
            <person name="Murad R."/>
            <person name="Mortazavi A."/>
        </authorList>
    </citation>
    <scope>NUCLEOTIDE SEQUENCE [LARGE SCALE GENOMIC DNA]</scope>
    <source>
        <strain evidence="2 3">ALL</strain>
    </source>
</reference>
<protein>
    <recommendedName>
        <fullName evidence="4">Chondroitin proteoglycan 4 domain-containing protein</fullName>
    </recommendedName>
</protein>
<organism evidence="2 3">
    <name type="scientific">Steinernema carpocapsae</name>
    <name type="common">Entomopathogenic nematode</name>
    <dbReference type="NCBI Taxonomy" id="34508"/>
    <lineage>
        <taxon>Eukaryota</taxon>
        <taxon>Metazoa</taxon>
        <taxon>Ecdysozoa</taxon>
        <taxon>Nematoda</taxon>
        <taxon>Chromadorea</taxon>
        <taxon>Rhabditida</taxon>
        <taxon>Tylenchina</taxon>
        <taxon>Panagrolaimomorpha</taxon>
        <taxon>Strongyloidoidea</taxon>
        <taxon>Steinernematidae</taxon>
        <taxon>Steinernema</taxon>
    </lineage>
</organism>
<name>A0A4U5LNJ6_STECR</name>
<dbReference type="OrthoDB" id="5824376at2759"/>
<comment type="caution">
    <text evidence="2">The sequence shown here is derived from an EMBL/GenBank/DDBJ whole genome shotgun (WGS) entry which is preliminary data.</text>
</comment>
<proteinExistence type="predicted"/>
<feature type="chain" id="PRO_5020988531" description="Chondroitin proteoglycan 4 domain-containing protein" evidence="1">
    <location>
        <begin position="19"/>
        <end position="318"/>
    </location>
</feature>
<accession>A0A4U5LNJ6</accession>